<dbReference type="PROSITE" id="PS51034">
    <property type="entry name" value="ZP_2"/>
    <property type="match status" value="1"/>
</dbReference>
<dbReference type="FunFam" id="2.60.40.4100:FF:000002">
    <property type="entry name" value="Zona pellucida sperm-binding protein 3"/>
    <property type="match status" value="1"/>
</dbReference>
<dbReference type="GO" id="GO:0032190">
    <property type="term" value="F:acrosin binding"/>
    <property type="evidence" value="ECO:0007669"/>
    <property type="project" value="TreeGrafter"/>
</dbReference>
<dbReference type="InterPro" id="IPR001507">
    <property type="entry name" value="ZP_dom"/>
</dbReference>
<dbReference type="Pfam" id="PF00100">
    <property type="entry name" value="Zona_pellucida"/>
    <property type="match status" value="1"/>
</dbReference>
<dbReference type="GO" id="GO:2000344">
    <property type="term" value="P:positive regulation of acrosome reaction"/>
    <property type="evidence" value="ECO:0007669"/>
    <property type="project" value="TreeGrafter"/>
</dbReference>
<evidence type="ECO:0000313" key="3">
    <source>
        <dbReference type="EMBL" id="CAG03340.1"/>
    </source>
</evidence>
<dbReference type="Proteomes" id="UP000007303">
    <property type="component" value="Unassembled WGS sequence"/>
</dbReference>
<dbReference type="AlphaFoldDB" id="Q4S7P2"/>
<dbReference type="InterPro" id="IPR055355">
    <property type="entry name" value="ZP-C"/>
</dbReference>
<organism evidence="3">
    <name type="scientific">Tetraodon nigroviridis</name>
    <name type="common">Spotted green pufferfish</name>
    <name type="synonym">Chelonodon nigroviridis</name>
    <dbReference type="NCBI Taxonomy" id="99883"/>
    <lineage>
        <taxon>Eukaryota</taxon>
        <taxon>Metazoa</taxon>
        <taxon>Chordata</taxon>
        <taxon>Craniata</taxon>
        <taxon>Vertebrata</taxon>
        <taxon>Euteleostomi</taxon>
        <taxon>Actinopterygii</taxon>
        <taxon>Neopterygii</taxon>
        <taxon>Teleostei</taxon>
        <taxon>Neoteleostei</taxon>
        <taxon>Acanthomorphata</taxon>
        <taxon>Eupercaria</taxon>
        <taxon>Tetraodontiformes</taxon>
        <taxon>Tetradontoidea</taxon>
        <taxon>Tetraodontidae</taxon>
        <taxon>Tetraodon</taxon>
    </lineage>
</organism>
<name>Q4S7P2_TETNG</name>
<reference evidence="3 5" key="1">
    <citation type="journal article" date="2004" name="Nature">
        <title>Genome duplication in the teleost fish Tetraodon nigroviridis reveals the early vertebrate proto-karyotype.</title>
        <authorList>
            <person name="Jaillon O."/>
            <person name="Aury J.-M."/>
            <person name="Brunet F."/>
            <person name="Petit J.-L."/>
            <person name="Stange-Thomann N."/>
            <person name="Mauceli E."/>
            <person name="Bouneau L."/>
            <person name="Fischer C."/>
            <person name="Ozouf-Costaz C."/>
            <person name="Bernot A."/>
            <person name="Nicaud S."/>
            <person name="Jaffe D."/>
            <person name="Fisher S."/>
            <person name="Lutfalla G."/>
            <person name="Dossat C."/>
            <person name="Segurens B."/>
            <person name="Dasilva C."/>
            <person name="Salanoubat M."/>
            <person name="Levy M."/>
            <person name="Boudet N."/>
            <person name="Castellano S."/>
            <person name="Anthouard V."/>
            <person name="Jubin C."/>
            <person name="Castelli V."/>
            <person name="Katinka M."/>
            <person name="Vacherie B."/>
            <person name="Biemont C."/>
            <person name="Skalli Z."/>
            <person name="Cattolico L."/>
            <person name="Poulain J."/>
            <person name="De Berardinis V."/>
            <person name="Cruaud C."/>
            <person name="Duprat S."/>
            <person name="Brottier P."/>
            <person name="Coutanceau J.-P."/>
            <person name="Gouzy J."/>
            <person name="Parra G."/>
            <person name="Lardier G."/>
            <person name="Chapple C."/>
            <person name="McKernan K.J."/>
            <person name="McEwan P."/>
            <person name="Bosak S."/>
            <person name="Kellis M."/>
            <person name="Volff J.-N."/>
            <person name="Guigo R."/>
            <person name="Zody M.C."/>
            <person name="Mesirov J."/>
            <person name="Lindblad-Toh K."/>
            <person name="Birren B."/>
            <person name="Nusbaum C."/>
            <person name="Kahn D."/>
            <person name="Robinson-Rechavi M."/>
            <person name="Laudet V."/>
            <person name="Schachter V."/>
            <person name="Quetier F."/>
            <person name="Saurin W."/>
            <person name="Scarpelli C."/>
            <person name="Wincker P."/>
            <person name="Lander E.S."/>
            <person name="Weissenbach J."/>
            <person name="Roest Crollius H."/>
        </authorList>
    </citation>
    <scope>NUCLEOTIDE SEQUENCE [LARGE SCALE GENOMIC DNA]</scope>
</reference>
<dbReference type="GO" id="GO:0035803">
    <property type="term" value="P:egg coat formation"/>
    <property type="evidence" value="ECO:0007669"/>
    <property type="project" value="TreeGrafter"/>
</dbReference>
<reference evidence="3" key="2">
    <citation type="submission" date="2004-02" db="EMBL/GenBank/DDBJ databases">
        <authorList>
            <consortium name="Genoscope"/>
            <consortium name="Whitehead Institute Centre for Genome Research"/>
        </authorList>
    </citation>
    <scope>NUCLEOTIDE SEQUENCE</scope>
</reference>
<accession>Q4S7P2</accession>
<feature type="domain" description="ZP" evidence="2">
    <location>
        <begin position="1"/>
        <end position="252"/>
    </location>
</feature>
<dbReference type="SMART" id="SM00241">
    <property type="entry name" value="ZP"/>
    <property type="match status" value="1"/>
</dbReference>
<evidence type="ECO:0000313" key="4">
    <source>
        <dbReference type="Ensembl" id="ENSTNIP00000015047.1"/>
    </source>
</evidence>
<dbReference type="GO" id="GO:0031012">
    <property type="term" value="C:extracellular matrix"/>
    <property type="evidence" value="ECO:0007669"/>
    <property type="project" value="TreeGrafter"/>
</dbReference>
<dbReference type="PANTHER" id="PTHR11576">
    <property type="entry name" value="ZONA PELLUCIDA SPERM-BINDING PROTEIN 3"/>
    <property type="match status" value="1"/>
</dbReference>
<sequence>MFVRVKRAIFKVNTAVQNLKLGTCTVNKVTDTHYYFLYPLTANCGFQTLSAVDDFTVKISLRYGTDGPVIRDVPFNVNIQCNYPRFFHSFKVGIHPKLEGGTVHKLLKQCIYTLRAKDENGNELTGSETIPIGSVLYFEARQLVGTGSGASGRFYIINCFLTTSSDPSSEPKYYVIDKGGCMMDSMASEQSKFLPTDSKSVLKFSMPTIMLDDSLSLSSAVEQKLFMHCETAAGPEKATAVYKACNYDMQEEKWKELYDDDDSVCSCCGSTCDTQQFKSSNKNVVSSRAWKVNWGKDKDEDINFSLEDQVYVVMDP</sequence>
<gene>
    <name evidence="3" type="ORF">GSTENG00022692001</name>
</gene>
<dbReference type="EMBL" id="CAAE01014712">
    <property type="protein sequence ID" value="CAG03340.1"/>
    <property type="molecule type" value="Genomic_DNA"/>
</dbReference>
<dbReference type="PANTHER" id="PTHR11576:SF26">
    <property type="entry name" value="ZONA PELLUCIDA GLYCOPROTEIN 3D TANDEM DUPLICATE 2"/>
    <property type="match status" value="1"/>
</dbReference>
<evidence type="ECO:0000256" key="1">
    <source>
        <dbReference type="ARBA" id="ARBA00023157"/>
    </source>
</evidence>
<dbReference type="OrthoDB" id="8961289at2759"/>
<reference evidence="4" key="3">
    <citation type="submission" date="2025-05" db="UniProtKB">
        <authorList>
            <consortium name="Ensembl"/>
        </authorList>
    </citation>
    <scope>IDENTIFICATION</scope>
</reference>
<proteinExistence type="predicted"/>
<dbReference type="GO" id="GO:0007339">
    <property type="term" value="P:binding of sperm to zona pellucida"/>
    <property type="evidence" value="ECO:0007669"/>
    <property type="project" value="TreeGrafter"/>
</dbReference>
<dbReference type="InterPro" id="IPR042235">
    <property type="entry name" value="ZP-C_dom"/>
</dbReference>
<dbReference type="Ensembl" id="ENSTNIT00000015249.1">
    <property type="protein sequence ID" value="ENSTNIP00000015047.1"/>
    <property type="gene ID" value="ENSTNIG00000012083.1"/>
</dbReference>
<keyword evidence="5" id="KW-1185">Reference proteome</keyword>
<dbReference type="Gene3D" id="2.60.40.4100">
    <property type="entry name" value="Zona pellucida, ZP-C domain"/>
    <property type="match status" value="1"/>
</dbReference>
<dbReference type="KEGG" id="tng:GSTEN00022692G001"/>
<protein>
    <submittedName>
        <fullName evidence="3">(spotted green pufferfish) hypothetical protein</fullName>
    </submittedName>
</protein>
<keyword evidence="1" id="KW-1015">Disulfide bond</keyword>
<evidence type="ECO:0000313" key="5">
    <source>
        <dbReference type="Proteomes" id="UP000007303"/>
    </source>
</evidence>
<dbReference type="HOGENOM" id="CLU_879872_0_0_1"/>
<dbReference type="Gene3D" id="2.60.40.3210">
    <property type="entry name" value="Zona pellucida, ZP-N domain"/>
    <property type="match status" value="1"/>
</dbReference>
<evidence type="ECO:0000259" key="2">
    <source>
        <dbReference type="PROSITE" id="PS51034"/>
    </source>
</evidence>
<dbReference type="GeneTree" id="ENSGT01030000234567"/>